<feature type="region of interest" description="Disordered" evidence="1">
    <location>
        <begin position="971"/>
        <end position="1000"/>
    </location>
</feature>
<dbReference type="GO" id="GO:0016887">
    <property type="term" value="F:ATP hydrolysis activity"/>
    <property type="evidence" value="ECO:0007669"/>
    <property type="project" value="InterPro"/>
</dbReference>
<dbReference type="PANTHER" id="PTHR14690">
    <property type="entry name" value="IQ MOTIF CONTAINING WITH AAA DOMAIN 1"/>
    <property type="match status" value="1"/>
</dbReference>
<dbReference type="Gene3D" id="3.40.50.300">
    <property type="entry name" value="P-loop containing nucleotide triphosphate hydrolases"/>
    <property type="match status" value="1"/>
</dbReference>
<dbReference type="EMBL" id="LHPG02000025">
    <property type="protein sequence ID" value="PRW20260.1"/>
    <property type="molecule type" value="Genomic_DNA"/>
</dbReference>
<organism evidence="3 4">
    <name type="scientific">Chlorella sorokiniana</name>
    <name type="common">Freshwater green alga</name>
    <dbReference type="NCBI Taxonomy" id="3076"/>
    <lineage>
        <taxon>Eukaryota</taxon>
        <taxon>Viridiplantae</taxon>
        <taxon>Chlorophyta</taxon>
        <taxon>core chlorophytes</taxon>
        <taxon>Trebouxiophyceae</taxon>
        <taxon>Chlorellales</taxon>
        <taxon>Chlorellaceae</taxon>
        <taxon>Chlorella clade</taxon>
        <taxon>Chlorella</taxon>
    </lineage>
</organism>
<feature type="compositionally biased region" description="Basic residues" evidence="1">
    <location>
        <begin position="499"/>
        <end position="511"/>
    </location>
</feature>
<dbReference type="PROSITE" id="PS50096">
    <property type="entry name" value="IQ"/>
    <property type="match status" value="1"/>
</dbReference>
<dbReference type="AlphaFoldDB" id="A0A2P6TC98"/>
<feature type="region of interest" description="Disordered" evidence="1">
    <location>
        <begin position="490"/>
        <end position="573"/>
    </location>
</feature>
<dbReference type="Proteomes" id="UP000239899">
    <property type="component" value="Unassembled WGS sequence"/>
</dbReference>
<evidence type="ECO:0000256" key="1">
    <source>
        <dbReference type="SAM" id="MobiDB-lite"/>
    </source>
</evidence>
<feature type="region of interest" description="Disordered" evidence="1">
    <location>
        <begin position="152"/>
        <end position="218"/>
    </location>
</feature>
<feature type="compositionally biased region" description="Basic and acidic residues" evidence="1">
    <location>
        <begin position="543"/>
        <end position="561"/>
    </location>
</feature>
<feature type="domain" description="AAA+ ATPase" evidence="2">
    <location>
        <begin position="715"/>
        <end position="861"/>
    </location>
</feature>
<evidence type="ECO:0000313" key="4">
    <source>
        <dbReference type="Proteomes" id="UP000239899"/>
    </source>
</evidence>
<evidence type="ECO:0000259" key="2">
    <source>
        <dbReference type="SMART" id="SM00382"/>
    </source>
</evidence>
<evidence type="ECO:0000313" key="3">
    <source>
        <dbReference type="EMBL" id="PRW20260.1"/>
    </source>
</evidence>
<dbReference type="SUPFAM" id="SSF52540">
    <property type="entry name" value="P-loop containing nucleoside triphosphate hydrolases"/>
    <property type="match status" value="1"/>
</dbReference>
<feature type="compositionally biased region" description="Gly residues" evidence="1">
    <location>
        <begin position="652"/>
        <end position="669"/>
    </location>
</feature>
<reference evidence="3 4" key="1">
    <citation type="journal article" date="2018" name="Plant J.">
        <title>Genome sequences of Chlorella sorokiniana UTEX 1602 and Micractinium conductrix SAG 241.80: implications to maltose excretion by a green alga.</title>
        <authorList>
            <person name="Arriola M.B."/>
            <person name="Velmurugan N."/>
            <person name="Zhang Y."/>
            <person name="Plunkett M.H."/>
            <person name="Hondzo H."/>
            <person name="Barney B.M."/>
        </authorList>
    </citation>
    <scope>NUCLEOTIDE SEQUENCE [LARGE SCALE GENOMIC DNA]</scope>
    <source>
        <strain evidence="4">UTEX 1602</strain>
    </source>
</reference>
<accession>A0A2P6TC98</accession>
<dbReference type="STRING" id="3076.A0A2P6TC98"/>
<dbReference type="InterPro" id="IPR003959">
    <property type="entry name" value="ATPase_AAA_core"/>
</dbReference>
<feature type="region of interest" description="Disordered" evidence="1">
    <location>
        <begin position="332"/>
        <end position="399"/>
    </location>
</feature>
<feature type="region of interest" description="Disordered" evidence="1">
    <location>
        <begin position="611"/>
        <end position="634"/>
    </location>
</feature>
<sequence>MSSRHYEELWRDGVAELVALLDAEHPEDRAAAPKSLEDWARLYIRYVQTLRKLCAAHDGVAQPQKRACLRGTLDACAGRVLELRAWLAGLNGGVDVLGEALGEQLLALSLTPDALELPVLAYFREARAEALAAHAEAAAAAVAAAEAAGGALPGEQATAGGTQNADEEADSDDEDQEAEQGPSSPSAAAGASAEAQQEQPQEQQQQPAGSESEVQHTAAAAELIPEEEARRAAAVVAIQAAGRGWLARRHVAAQRRAEMEFLGMLPAGGGRSAELAGRLAAISAERKQRQAARQAELDEGLVSIKAGVRQREGWALKERIRDKLNDWFLGSRDPETGEYADLPTADKGGSRNIIHPPPPQPSAEEAAAAAARASKAGAAAGKSSSSGKPGGGKGKAAAGEEAPRCSQAFLEGLRAAVQLYMDVWQEYEPSDPAAPLQPPELEGMPVPKGSDLLDRYDEAMVTAEVRPVVHEEVRLEADDDMRRLIQGIKDMLKSEREGRKKKGGKGGKKGSKKEGSGSKGGKGSKGDKGDAKKKAAAAPAGGKKGEAASKKGEAADGEGKPAKKKKGKDLTAGRSIESIFAELAAAGLVRSPVPTTVDQFLGGDRLLKLADIPRAEPPPPPPVKSKTGGKKANAAAAAGKAAAAAGKAAASGSGGKAGSGSKGGKGGDAAGAAAGAEGGEVKDYPEPSLAEARQAVVASCILPLGAHPALSKAQAPRTVLLYGPPGTGKSLLAAAVAHQAGASLFDLSPAATAGKYAGKAAATMVHMVFKVAKALAPSVVLLEDIDQVFISDKTRAKVLAPPGGEPPNRIKKQLLAEVADLEPVDGVLVLCTSRQPQACVKKDERALRTFVQRYIQLPLPDHGSRLTLLGAFAQREGLDASAHLSLLAQLTDGLSAGQLLAFVQQLAAHMQGGGAADCAPAEPAAAVGTLSEQQQGQGEQQAQPPLAPLVQAALELLPGFPPVKADEAQALREWTARVHSPLPPEEEPKEGKKGGKGKKK</sequence>
<dbReference type="InterPro" id="IPR052267">
    <property type="entry name" value="N-DRC_Component"/>
</dbReference>
<gene>
    <name evidence="3" type="ORF">C2E21_9178</name>
</gene>
<dbReference type="PANTHER" id="PTHR14690:SF0">
    <property type="entry name" value="IQ MOTIF CONTAINING WITH AAA DOMAIN 1"/>
    <property type="match status" value="1"/>
</dbReference>
<dbReference type="Pfam" id="PF00004">
    <property type="entry name" value="AAA"/>
    <property type="match status" value="1"/>
</dbReference>
<dbReference type="InterPro" id="IPR027417">
    <property type="entry name" value="P-loop_NTPase"/>
</dbReference>
<dbReference type="Gene3D" id="1.10.8.60">
    <property type="match status" value="1"/>
</dbReference>
<feature type="region of interest" description="Disordered" evidence="1">
    <location>
        <begin position="647"/>
        <end position="680"/>
    </location>
</feature>
<dbReference type="OrthoDB" id="3046016at2759"/>
<feature type="compositionally biased region" description="Low complexity" evidence="1">
    <location>
        <begin position="179"/>
        <end position="218"/>
    </location>
</feature>
<feature type="compositionally biased region" description="Low complexity" evidence="1">
    <location>
        <begin position="624"/>
        <end position="634"/>
    </location>
</feature>
<proteinExistence type="predicted"/>
<feature type="compositionally biased region" description="Basic and acidic residues" evidence="1">
    <location>
        <begin position="524"/>
        <end position="533"/>
    </location>
</feature>
<name>A0A2P6TC98_CHLSO</name>
<comment type="caution">
    <text evidence="3">The sequence shown here is derived from an EMBL/GenBank/DDBJ whole genome shotgun (WGS) entry which is preliminary data.</text>
</comment>
<dbReference type="GO" id="GO:0005524">
    <property type="term" value="F:ATP binding"/>
    <property type="evidence" value="ECO:0007669"/>
    <property type="project" value="InterPro"/>
</dbReference>
<dbReference type="InterPro" id="IPR003593">
    <property type="entry name" value="AAA+_ATPase"/>
</dbReference>
<protein>
    <submittedName>
        <fullName evidence="3">IQ and AAA domain-containing 1</fullName>
    </submittedName>
</protein>
<dbReference type="SMART" id="SM00382">
    <property type="entry name" value="AAA"/>
    <property type="match status" value="1"/>
</dbReference>
<feature type="compositionally biased region" description="Low complexity" evidence="1">
    <location>
        <begin position="362"/>
        <end position="387"/>
    </location>
</feature>
<feature type="compositionally biased region" description="Acidic residues" evidence="1">
    <location>
        <begin position="165"/>
        <end position="178"/>
    </location>
</feature>
<keyword evidence="4" id="KW-1185">Reference proteome</keyword>